<dbReference type="RefSeq" id="WP_104485663.1">
    <property type="nucleotide sequence ID" value="NZ_BMYB01000003.1"/>
</dbReference>
<keyword evidence="2" id="KW-1185">Reference proteome</keyword>
<dbReference type="InterPro" id="IPR016419">
    <property type="entry name" value="Prepilin_Pept-dep_B_prd"/>
</dbReference>
<name>A0A2P5TP01_9GAMM</name>
<proteinExistence type="predicted"/>
<protein>
    <submittedName>
        <fullName evidence="1">Type IV pilin</fullName>
    </submittedName>
</protein>
<organism evidence="1 2">
    <name type="scientific">Oceanisphaera arctica</name>
    <dbReference type="NCBI Taxonomy" id="641510"/>
    <lineage>
        <taxon>Bacteria</taxon>
        <taxon>Pseudomonadati</taxon>
        <taxon>Pseudomonadota</taxon>
        <taxon>Gammaproteobacteria</taxon>
        <taxon>Aeromonadales</taxon>
        <taxon>Aeromonadaceae</taxon>
        <taxon>Oceanisphaera</taxon>
    </lineage>
</organism>
<dbReference type="OrthoDB" id="5296662at2"/>
<evidence type="ECO:0000313" key="2">
    <source>
        <dbReference type="Proteomes" id="UP000242231"/>
    </source>
</evidence>
<dbReference type="EMBL" id="MPZM01000007">
    <property type="protein sequence ID" value="PPL17370.1"/>
    <property type="molecule type" value="Genomic_DNA"/>
</dbReference>
<dbReference type="Proteomes" id="UP000242231">
    <property type="component" value="Unassembled WGS sequence"/>
</dbReference>
<dbReference type="PIRSF" id="PIRSF004525">
    <property type="entry name" value="Pilin_peptidase-dep_B_prd"/>
    <property type="match status" value="1"/>
</dbReference>
<reference evidence="2" key="1">
    <citation type="submission" date="2016-11" db="EMBL/GenBank/DDBJ databases">
        <authorList>
            <person name="Sisinthy S."/>
            <person name="Ara S."/>
            <person name="Gundlapally S.R."/>
        </authorList>
    </citation>
    <scope>NUCLEOTIDE SEQUENCE [LARGE SCALE GENOMIC DNA]</scope>
    <source>
        <strain evidence="2">V1-41</strain>
    </source>
</reference>
<evidence type="ECO:0000313" key="1">
    <source>
        <dbReference type="EMBL" id="PPL17370.1"/>
    </source>
</evidence>
<gene>
    <name evidence="1" type="ORF">UN63_04870</name>
</gene>
<sequence>MLKRYKNSGFSVMEMLVSLVAGLVVVAGAISLFTTVMVSGNTTLMLSRVNQDVQSITDIMVRDIQRAGYHPSAAADMAPGTPSSSAKSTKYQFSTTADLYTASGATAPGCIRIKYWDPNPPSGAGSVVRIYGYDAANKALKVSTSYTEPTSSALGSSDCSGGSKLISEKEVLIDNLSFALASGSSATGMRAIDLAISASHATRPALAMSLQRQIKLRNDGY</sequence>
<accession>A0A2P5TP01</accession>
<dbReference type="AlphaFoldDB" id="A0A2P5TP01"/>
<comment type="caution">
    <text evidence="1">The sequence shown here is derived from an EMBL/GenBank/DDBJ whole genome shotgun (WGS) entry which is preliminary data.</text>
</comment>